<dbReference type="Pfam" id="PF07330">
    <property type="entry name" value="DUF1467"/>
    <property type="match status" value="1"/>
</dbReference>
<dbReference type="AlphaFoldDB" id="Q1MIJ7"/>
<keyword evidence="3" id="KW-1185">Reference proteome</keyword>
<organism evidence="2 3">
    <name type="scientific">Rhizobium johnstonii (strain DSM 114642 / LMG 32736 / 3841)</name>
    <name type="common">Rhizobium leguminosarum bv. viciae</name>
    <dbReference type="NCBI Taxonomy" id="216596"/>
    <lineage>
        <taxon>Bacteria</taxon>
        <taxon>Pseudomonadati</taxon>
        <taxon>Pseudomonadota</taxon>
        <taxon>Alphaproteobacteria</taxon>
        <taxon>Hyphomicrobiales</taxon>
        <taxon>Rhizobiaceae</taxon>
        <taxon>Rhizobium/Agrobacterium group</taxon>
        <taxon>Rhizobium</taxon>
        <taxon>Rhizobium johnstonii</taxon>
    </lineage>
</organism>
<keyword evidence="1" id="KW-1133">Transmembrane helix</keyword>
<dbReference type="KEGG" id="rle:RL1718"/>
<dbReference type="EnsemblBacteria" id="CAK07213">
    <property type="protein sequence ID" value="CAK07213"/>
    <property type="gene ID" value="RL1718"/>
</dbReference>
<evidence type="ECO:0000256" key="1">
    <source>
        <dbReference type="SAM" id="Phobius"/>
    </source>
</evidence>
<dbReference type="EMBL" id="AM236080">
    <property type="protein sequence ID" value="CAK07213.1"/>
    <property type="molecule type" value="Genomic_DNA"/>
</dbReference>
<keyword evidence="1 2" id="KW-0812">Transmembrane</keyword>
<feature type="transmembrane region" description="Helical" evidence="1">
    <location>
        <begin position="70"/>
        <end position="93"/>
    </location>
</feature>
<accession>Q1MIJ7</accession>
<feature type="transmembrane region" description="Helical" evidence="1">
    <location>
        <begin position="31"/>
        <end position="50"/>
    </location>
</feature>
<dbReference type="InterPro" id="IPR009935">
    <property type="entry name" value="DUF1467"/>
</dbReference>
<dbReference type="HOGENOM" id="CLU_160698_0_0_5"/>
<dbReference type="eggNOG" id="COG5454">
    <property type="taxonomic scope" value="Bacteria"/>
</dbReference>
<dbReference type="Proteomes" id="UP000006575">
    <property type="component" value="Chromosome"/>
</dbReference>
<reference evidence="2 3" key="1">
    <citation type="journal article" date="2006" name="Genome Biol.">
        <title>The genome of Rhizobium leguminosarum has recognizable core and accessory components.</title>
        <authorList>
            <person name="Young J.W."/>
            <person name="Crossman L.C."/>
            <person name="Johnston A.W.B."/>
            <person name="Thomson N.R."/>
            <person name="Ghazoui Z.F."/>
            <person name="Hull K.H."/>
            <person name="Wexler M."/>
            <person name="Curson A.R.J."/>
            <person name="Todd J.D."/>
            <person name="Poole P.S."/>
            <person name="Mauchline T.H."/>
            <person name="East A.K."/>
            <person name="Quail M.A."/>
            <person name="Churcher C."/>
            <person name="Arrowsmith C."/>
            <person name="Cherevach A."/>
            <person name="Chillingworth T."/>
            <person name="Clarke K."/>
            <person name="Cronin A."/>
            <person name="Davis P."/>
            <person name="Fraser A."/>
            <person name="Hance Z."/>
            <person name="Hauser H."/>
            <person name="Jagels K."/>
            <person name="Moule S."/>
            <person name="Mungall K."/>
            <person name="Norbertczak H."/>
            <person name="Rabbinowitsch E."/>
            <person name="Sanders M."/>
            <person name="Simmonds M."/>
            <person name="Whitehead S."/>
            <person name="Parkhill J."/>
        </authorList>
    </citation>
    <scope>NUCLEOTIDE SEQUENCE [LARGE SCALE GENOMIC DNA]</scope>
    <source>
        <strain evidence="3">DSM 114642 / LMG 32736 / 3841</strain>
    </source>
</reference>
<evidence type="ECO:0000313" key="2">
    <source>
        <dbReference type="EMBL" id="CAK07213.1"/>
    </source>
</evidence>
<name>Q1MIJ7_RHIJ3</name>
<sequence>MLHSLNRFRFKECRSATPTGTRMLQIFLQGFAVYFIIWWMTLFAVLPIGLRTQADDNDVVLGTVPSAPTRFRAAFVFSLTTLISALVYGLWYLCDTYFGWGFDALPQLGPSFY</sequence>
<gene>
    <name evidence="2" type="ordered locus">RL1718</name>
</gene>
<keyword evidence="1" id="KW-0472">Membrane</keyword>
<evidence type="ECO:0000313" key="3">
    <source>
        <dbReference type="Proteomes" id="UP000006575"/>
    </source>
</evidence>
<protein>
    <submittedName>
        <fullName evidence="2">Transmembrane protein</fullName>
    </submittedName>
</protein>
<proteinExistence type="predicted"/>